<proteinExistence type="predicted"/>
<dbReference type="EMBL" id="AP028218">
    <property type="protein sequence ID" value="BEI94500.1"/>
    <property type="molecule type" value="Genomic_DNA"/>
</dbReference>
<dbReference type="Proteomes" id="UP001233271">
    <property type="component" value="Chromosome 7a"/>
</dbReference>
<accession>A0AA48QYP4</accession>
<feature type="compositionally biased region" description="Low complexity" evidence="1">
    <location>
        <begin position="358"/>
        <end position="370"/>
    </location>
</feature>
<evidence type="ECO:0000313" key="3">
    <source>
        <dbReference type="Proteomes" id="UP001233271"/>
    </source>
</evidence>
<keyword evidence="3" id="KW-1185">Reference proteome</keyword>
<feature type="region of interest" description="Disordered" evidence="1">
    <location>
        <begin position="358"/>
        <end position="389"/>
    </location>
</feature>
<dbReference type="KEGG" id="ccac:CcaHIS019_0700720"/>
<name>A0AA48QYP4_9TREE</name>
<gene>
    <name evidence="2" type="ORF">CcaverHIS019_0700720</name>
</gene>
<dbReference type="AlphaFoldDB" id="A0AA48QYP4"/>
<dbReference type="RefSeq" id="XP_060459765.1">
    <property type="nucleotide sequence ID" value="XM_060603475.1"/>
</dbReference>
<evidence type="ECO:0000313" key="2">
    <source>
        <dbReference type="EMBL" id="BEI94500.1"/>
    </source>
</evidence>
<evidence type="ECO:0000256" key="1">
    <source>
        <dbReference type="SAM" id="MobiDB-lite"/>
    </source>
</evidence>
<sequence>MAELVYHGTPTLYPDGSGRMGAIRFSAPVRLSSLRVIPEGVACPDGVGQTSPSDFTLEILLNVAPSDPINALARTSARVTSSSHALDFILDMPEGTTTRLVVIRAPARQITLSLYAHADADGTTPVPATTIPTYRPTALRLGTPETLLASLSTLEADGKRRALAALSLLARRDWTLESALASPHIENLLDEGASVAAASILGIQDTDGAQTSLAALLALNSDPWATEYPHTEAPLARVLRLADAQASSSHPRAGEALATTIARLAALEVSGPTAARLARALPPLAANAMTRGASTALPSLDARTVLRALLPSTAAVAAGKSCAPSARVLATPFLRQLPRNDPLRRAWDPSVPVYAPSASASPMPRASPLPTVQVEPPQEARISPTQVGRIQRSLDARSSSISLNPTPAELLAAIAPGLLGALSSAKAPPLGIPASRAAHGSASDYAGKVYSAHEFRREREMVSGLGVGASGAGRKASRHVDDFGS</sequence>
<organism evidence="2 3">
    <name type="scientific">Cutaneotrichosporon cavernicola</name>
    <dbReference type="NCBI Taxonomy" id="279322"/>
    <lineage>
        <taxon>Eukaryota</taxon>
        <taxon>Fungi</taxon>
        <taxon>Dikarya</taxon>
        <taxon>Basidiomycota</taxon>
        <taxon>Agaricomycotina</taxon>
        <taxon>Tremellomycetes</taxon>
        <taxon>Trichosporonales</taxon>
        <taxon>Trichosporonaceae</taxon>
        <taxon>Cutaneotrichosporon</taxon>
    </lineage>
</organism>
<reference evidence="2" key="1">
    <citation type="journal article" date="2023" name="BMC Genomics">
        <title>Chromosome-level genome assemblies of Cutaneotrichosporon spp. (Trichosporonales, Basidiomycota) reveal imbalanced evolution between nucleotide sequences and chromosome synteny.</title>
        <authorList>
            <person name="Kobayashi Y."/>
            <person name="Kayamori A."/>
            <person name="Aoki K."/>
            <person name="Shiwa Y."/>
            <person name="Matsutani M."/>
            <person name="Fujita N."/>
            <person name="Sugita T."/>
            <person name="Iwasaki W."/>
            <person name="Tanaka N."/>
            <person name="Takashima M."/>
        </authorList>
    </citation>
    <scope>NUCLEOTIDE SEQUENCE</scope>
    <source>
        <strain evidence="2">HIS019</strain>
    </source>
</reference>
<dbReference type="GeneID" id="85498370"/>
<protein>
    <submittedName>
        <fullName evidence="2">Uncharacterized protein</fullName>
    </submittedName>
</protein>
<feature type="region of interest" description="Disordered" evidence="1">
    <location>
        <begin position="466"/>
        <end position="485"/>
    </location>
</feature>